<dbReference type="EMBL" id="WTFF01000129">
    <property type="protein sequence ID" value="MBW5483898.1"/>
    <property type="molecule type" value="Genomic_DNA"/>
</dbReference>
<evidence type="ECO:0008006" key="3">
    <source>
        <dbReference type="Google" id="ProtNLM"/>
    </source>
</evidence>
<dbReference type="RefSeq" id="WP_219668381.1">
    <property type="nucleotide sequence ID" value="NZ_WTFF01000129.1"/>
</dbReference>
<organism evidence="1 2">
    <name type="scientific">Streptomyces bambusae</name>
    <dbReference type="NCBI Taxonomy" id="1550616"/>
    <lineage>
        <taxon>Bacteria</taxon>
        <taxon>Bacillati</taxon>
        <taxon>Actinomycetota</taxon>
        <taxon>Actinomycetes</taxon>
        <taxon>Kitasatosporales</taxon>
        <taxon>Streptomycetaceae</taxon>
        <taxon>Streptomyces</taxon>
    </lineage>
</organism>
<gene>
    <name evidence="1" type="ORF">GPJ59_18925</name>
</gene>
<sequence length="307" mass="31783">MRADLLIKPTDVLRQAGWRPGRNAGDAAMLAILKTAAVGHWALFPAAEAAIREFHGLRIAPAPGGGRVVAATGCVVDPQEARYAGPPLSRLGDTLGTRLFPFGRTDNEAPLALDEDGRLFTLGVGGAWLLGETAREGLVGLAEGAMPVRLRSRERLWPLSGMPADLAAAVRAALVAVYVLHHTGVYSARALRLRVTTLRGVGILALDETFALRPGRLDASAEPLTQAMTDQLAGAGLSPRGCELALGVPAPPGTSGPLTTLECTITLGGPAGRPTLALSAGMGASVGRTAEVLDACERAFAAWAARQ</sequence>
<proteinExistence type="predicted"/>
<evidence type="ECO:0000313" key="2">
    <source>
        <dbReference type="Proteomes" id="UP000812013"/>
    </source>
</evidence>
<protein>
    <recommendedName>
        <fullName evidence="3">SUKH-3 domain containing protein</fullName>
    </recommendedName>
</protein>
<keyword evidence="2" id="KW-1185">Reference proteome</keyword>
<dbReference type="InterPro" id="IPR025850">
    <property type="entry name" value="SUKH-3"/>
</dbReference>
<dbReference type="Pfam" id="PF14433">
    <property type="entry name" value="SUKH-3"/>
    <property type="match status" value="1"/>
</dbReference>
<name>A0ABS6Z815_9ACTN</name>
<evidence type="ECO:0000313" key="1">
    <source>
        <dbReference type="EMBL" id="MBW5483898.1"/>
    </source>
</evidence>
<comment type="caution">
    <text evidence="1">The sequence shown here is derived from an EMBL/GenBank/DDBJ whole genome shotgun (WGS) entry which is preliminary data.</text>
</comment>
<accession>A0ABS6Z815</accession>
<reference evidence="1 2" key="1">
    <citation type="submission" date="2019-12" db="EMBL/GenBank/DDBJ databases">
        <title>Genome sequence of Streptomyces bambusae.</title>
        <authorList>
            <person name="Bansal K."/>
            <person name="Choksket S."/>
            <person name="Korpole S."/>
            <person name="Patil P.B."/>
        </authorList>
    </citation>
    <scope>NUCLEOTIDE SEQUENCE [LARGE SCALE GENOMIC DNA]</scope>
    <source>
        <strain evidence="1 2">SK60</strain>
    </source>
</reference>
<dbReference type="Proteomes" id="UP000812013">
    <property type="component" value="Unassembled WGS sequence"/>
</dbReference>